<dbReference type="EMBL" id="JBHLWN010000012">
    <property type="protein sequence ID" value="MFC0211170.1"/>
    <property type="molecule type" value="Genomic_DNA"/>
</dbReference>
<feature type="compositionally biased region" description="Low complexity" evidence="1">
    <location>
        <begin position="33"/>
        <end position="51"/>
    </location>
</feature>
<sequence length="359" mass="38023">MRPSLWTAALLLAVGFSFALPALSDLDPGADAAAAPAAAVQAAEPASAAEPPAAPQPSAPAEQPAPESAAAAAAAQDSPPASAAAKPAVDLDDSIDRWRQALARESGFSAWKNASWTSYPLGPGTHGYIVLFVEGGKEVGYMIVGASPEGTFKLIEYGTGPRPLFSLTTLYQALVQQELIPSSMNLAEFLNDRLSRKERLYAGPMHALWKLTLNGEVVYLDAKTGEKLPADETLFPKSNTGNKPAADKAGTPGLTGQPDQAAQVQAKALLPEFDPYDRITWVTGKPLSLASFDSVKKTLSGKSRLLYVAELYDGKVTVPLAVIGYHVWSKPGDSYMAVDQDGVRYIRYDSLGGVGRFYP</sequence>
<dbReference type="Proteomes" id="UP001589776">
    <property type="component" value="Unassembled WGS sequence"/>
</dbReference>
<keyword evidence="4" id="KW-1185">Reference proteome</keyword>
<proteinExistence type="predicted"/>
<evidence type="ECO:0000256" key="2">
    <source>
        <dbReference type="SAM" id="SignalP"/>
    </source>
</evidence>
<feature type="compositionally biased region" description="Low complexity" evidence="1">
    <location>
        <begin position="59"/>
        <end position="88"/>
    </location>
</feature>
<name>A0ABV6DET9_9BACL</name>
<dbReference type="RefSeq" id="WP_377468012.1">
    <property type="nucleotide sequence ID" value="NZ_JBHLWN010000012.1"/>
</dbReference>
<evidence type="ECO:0000313" key="4">
    <source>
        <dbReference type="Proteomes" id="UP001589776"/>
    </source>
</evidence>
<feature type="signal peptide" evidence="2">
    <location>
        <begin position="1"/>
        <end position="19"/>
    </location>
</feature>
<keyword evidence="2" id="KW-0732">Signal</keyword>
<evidence type="ECO:0008006" key="5">
    <source>
        <dbReference type="Google" id="ProtNLM"/>
    </source>
</evidence>
<evidence type="ECO:0000313" key="3">
    <source>
        <dbReference type="EMBL" id="MFC0211170.1"/>
    </source>
</evidence>
<feature type="chain" id="PRO_5045965771" description="PepSY domain-containing protein" evidence="2">
    <location>
        <begin position="20"/>
        <end position="359"/>
    </location>
</feature>
<evidence type="ECO:0000256" key="1">
    <source>
        <dbReference type="SAM" id="MobiDB-lite"/>
    </source>
</evidence>
<feature type="region of interest" description="Disordered" evidence="1">
    <location>
        <begin position="230"/>
        <end position="258"/>
    </location>
</feature>
<gene>
    <name evidence="3" type="ORF">ACFFK0_01695</name>
</gene>
<organism evidence="3 4">
    <name type="scientific">Paenibacillus chartarius</name>
    <dbReference type="NCBI Taxonomy" id="747481"/>
    <lineage>
        <taxon>Bacteria</taxon>
        <taxon>Bacillati</taxon>
        <taxon>Bacillota</taxon>
        <taxon>Bacilli</taxon>
        <taxon>Bacillales</taxon>
        <taxon>Paenibacillaceae</taxon>
        <taxon>Paenibacillus</taxon>
    </lineage>
</organism>
<protein>
    <recommendedName>
        <fullName evidence="5">PepSY domain-containing protein</fullName>
    </recommendedName>
</protein>
<feature type="region of interest" description="Disordered" evidence="1">
    <location>
        <begin position="33"/>
        <end position="89"/>
    </location>
</feature>
<reference evidence="3 4" key="1">
    <citation type="submission" date="2024-09" db="EMBL/GenBank/DDBJ databases">
        <authorList>
            <person name="Sun Q."/>
            <person name="Mori K."/>
        </authorList>
    </citation>
    <scope>NUCLEOTIDE SEQUENCE [LARGE SCALE GENOMIC DNA]</scope>
    <source>
        <strain evidence="3 4">CCM 7759</strain>
    </source>
</reference>
<accession>A0ABV6DET9</accession>
<comment type="caution">
    <text evidence="3">The sequence shown here is derived from an EMBL/GenBank/DDBJ whole genome shotgun (WGS) entry which is preliminary data.</text>
</comment>